<feature type="region of interest" description="Disordered" evidence="1">
    <location>
        <begin position="382"/>
        <end position="425"/>
    </location>
</feature>
<dbReference type="AlphaFoldDB" id="A0AAE0F7W5"/>
<protein>
    <submittedName>
        <fullName evidence="2">Uncharacterized protein</fullName>
    </submittedName>
</protein>
<feature type="region of interest" description="Disordered" evidence="1">
    <location>
        <begin position="562"/>
        <end position="581"/>
    </location>
</feature>
<accession>A0AAE0F7W5</accession>
<gene>
    <name evidence="2" type="ORF">CYMTET_36145</name>
</gene>
<evidence type="ECO:0000256" key="1">
    <source>
        <dbReference type="SAM" id="MobiDB-lite"/>
    </source>
</evidence>
<dbReference type="EMBL" id="LGRX02023325">
    <property type="protein sequence ID" value="KAK3254650.1"/>
    <property type="molecule type" value="Genomic_DNA"/>
</dbReference>
<evidence type="ECO:0000313" key="3">
    <source>
        <dbReference type="Proteomes" id="UP001190700"/>
    </source>
</evidence>
<feature type="region of interest" description="Disordered" evidence="1">
    <location>
        <begin position="1"/>
        <end position="38"/>
    </location>
</feature>
<reference evidence="2 3" key="1">
    <citation type="journal article" date="2015" name="Genome Biol. Evol.">
        <title>Comparative Genomics of a Bacterivorous Green Alga Reveals Evolutionary Causalities and Consequences of Phago-Mixotrophic Mode of Nutrition.</title>
        <authorList>
            <person name="Burns J.A."/>
            <person name="Paasch A."/>
            <person name="Narechania A."/>
            <person name="Kim E."/>
        </authorList>
    </citation>
    <scope>NUCLEOTIDE SEQUENCE [LARGE SCALE GENOMIC DNA]</scope>
    <source>
        <strain evidence="2 3">PLY_AMNH</strain>
    </source>
</reference>
<keyword evidence="3" id="KW-1185">Reference proteome</keyword>
<feature type="compositionally biased region" description="Low complexity" evidence="1">
    <location>
        <begin position="565"/>
        <end position="577"/>
    </location>
</feature>
<evidence type="ECO:0000313" key="2">
    <source>
        <dbReference type="EMBL" id="KAK3254650.1"/>
    </source>
</evidence>
<sequence>MAGDTIPKTEGVFPEPVRRRTHGQVESTTRAFNFPPSAMGSSTAFAGPHRVIPHPELRAVWGRHFPDTCAVSWDDFYAKLLDELAPPEVAQPDPESPRDAVSFGEAAMLCKFQRYLRGSESSVRALFDPTNSGFVTVFACCAALPAVDWQTGAAGAPLGLLQAVWASLSMKRSALGECFSGGEHYTAQLATLTRLLSYTPPEDGVAMGETHGGADNIRDPGGGAEGECHISLAQPGAAVVVCGPRQSGKTALVERALHEAVLRVTGGIEIAPREVLVRHVHAAMGASTMDDVGVAAALAYGGFTGRDGALVRALDALQASPARCLWLVIDHLVDSPAARLGALAASVFQHAQARCPRLRLVLVVTSASLSVVDGVQLLRVERPPSSSPNSPEPPPVTAPSAEFSTEPPLENEDSAGEGAEEDTDGAGALSQLGETAVAVLTLAGLFVGPFEARHVAAVMQAPQAAVEAAIGELCEVGLVQRAMASECAALPMYEYMEEAQIAGRSCTGADAERCELQPESPFPAEETGRSGWGEVSLEEAVQSSGGEQSGLLEMWEEALTGGGAQRARAGARGESAAPDGYPYSQARKGASLSAQSPVTREHGQQFVAVYTDMIRQWESDYQSRSFQV</sequence>
<name>A0AAE0F7W5_9CHLO</name>
<proteinExistence type="predicted"/>
<feature type="region of interest" description="Disordered" evidence="1">
    <location>
        <begin position="512"/>
        <end position="531"/>
    </location>
</feature>
<organism evidence="2 3">
    <name type="scientific">Cymbomonas tetramitiformis</name>
    <dbReference type="NCBI Taxonomy" id="36881"/>
    <lineage>
        <taxon>Eukaryota</taxon>
        <taxon>Viridiplantae</taxon>
        <taxon>Chlorophyta</taxon>
        <taxon>Pyramimonadophyceae</taxon>
        <taxon>Pyramimonadales</taxon>
        <taxon>Pyramimonadaceae</taxon>
        <taxon>Cymbomonas</taxon>
    </lineage>
</organism>
<comment type="caution">
    <text evidence="2">The sequence shown here is derived from an EMBL/GenBank/DDBJ whole genome shotgun (WGS) entry which is preliminary data.</text>
</comment>
<dbReference type="Proteomes" id="UP001190700">
    <property type="component" value="Unassembled WGS sequence"/>
</dbReference>
<feature type="compositionally biased region" description="Acidic residues" evidence="1">
    <location>
        <begin position="409"/>
        <end position="424"/>
    </location>
</feature>